<dbReference type="Gene3D" id="3.40.50.11980">
    <property type="match status" value="1"/>
</dbReference>
<sequence>MQLYFDANTRYRLGDERALYERLLEHSRFCVEVPSGKRADGLMLRAATAAGGLVVSRDKYRDFRKRYRRLIDDPARLLAGSAGGGRLRVPGLGLDLPLPVSAETAWAELAPLLGTGTTPLR</sequence>
<gene>
    <name evidence="1" type="ORF">C3942_18230</name>
</gene>
<evidence type="ECO:0000313" key="2">
    <source>
        <dbReference type="Proteomes" id="UP000238220"/>
    </source>
</evidence>
<organism evidence="1 2">
    <name type="scientific">Solimonas fluminis</name>
    <dbReference type="NCBI Taxonomy" id="2086571"/>
    <lineage>
        <taxon>Bacteria</taxon>
        <taxon>Pseudomonadati</taxon>
        <taxon>Pseudomonadota</taxon>
        <taxon>Gammaproteobacteria</taxon>
        <taxon>Nevskiales</taxon>
        <taxon>Nevskiaceae</taxon>
        <taxon>Solimonas</taxon>
    </lineage>
</organism>
<accession>A0A2S5TC12</accession>
<keyword evidence="2" id="KW-1185">Reference proteome</keyword>
<reference evidence="1 2" key="1">
    <citation type="submission" date="2018-02" db="EMBL/GenBank/DDBJ databases">
        <title>Genome sequencing of Solimonas sp. HR-BB.</title>
        <authorList>
            <person name="Lee Y."/>
            <person name="Jeon C.O."/>
        </authorList>
    </citation>
    <scope>NUCLEOTIDE SEQUENCE [LARGE SCALE GENOMIC DNA]</scope>
    <source>
        <strain evidence="1 2">HR-BB</strain>
    </source>
</reference>
<dbReference type="AlphaFoldDB" id="A0A2S5TC12"/>
<proteinExistence type="predicted"/>
<dbReference type="EMBL" id="PSNW01000012">
    <property type="protein sequence ID" value="PPE72482.1"/>
    <property type="molecule type" value="Genomic_DNA"/>
</dbReference>
<name>A0A2S5TC12_9GAMM</name>
<evidence type="ECO:0000313" key="1">
    <source>
        <dbReference type="EMBL" id="PPE72482.1"/>
    </source>
</evidence>
<protein>
    <submittedName>
        <fullName evidence="1">Uncharacterized protein</fullName>
    </submittedName>
</protein>
<dbReference type="Proteomes" id="UP000238220">
    <property type="component" value="Unassembled WGS sequence"/>
</dbReference>
<comment type="caution">
    <text evidence="1">The sequence shown here is derived from an EMBL/GenBank/DDBJ whole genome shotgun (WGS) entry which is preliminary data.</text>
</comment>